<reference evidence="5 6" key="1">
    <citation type="submission" date="2018-09" db="EMBL/GenBank/DDBJ databases">
        <title>Murine metabolic-syndrome-specific gut microbial biobank.</title>
        <authorList>
            <person name="Liu C."/>
        </authorList>
    </citation>
    <scope>NUCLEOTIDE SEQUENCE [LARGE SCALE GENOMIC DNA]</scope>
    <source>
        <strain evidence="5 6">0.1xD8-82</strain>
    </source>
</reference>
<dbReference type="EMBL" id="RAYQ01000020">
    <property type="protein sequence ID" value="RKI89655.1"/>
    <property type="molecule type" value="Genomic_DNA"/>
</dbReference>
<dbReference type="PANTHER" id="PTHR42939:SF1">
    <property type="entry name" value="ABC TRANSPORTER ATP-BINDING PROTEIN ALBC-RELATED"/>
    <property type="match status" value="1"/>
</dbReference>
<sequence length="243" mass="26999">MNNVLEIKNYTKVYSGNKKAVDSLNLTVKAGEIHAFIGHNGAGKTTTIRAVVGIMDFDEGEILVNGHSVKDEPVKCKSMTAYIPDNPDLYDYITGIQYLNYMCDMFSVPAKERVSRIQKYADVLKLTDSLGDLISSYSHGMKQKLALIGAFIHSPHLLVLDEPFVGLDPEASFHLKKMMRHLCDAGAAIFFSTHVLEVAEKLCDKVTIINNGKLIESGTMEEIKGSHSLEDVFMEVVENERQV</sequence>
<dbReference type="InterPro" id="IPR003593">
    <property type="entry name" value="AAA+_ATPase"/>
</dbReference>
<name>A0A3A9ATI4_9FIRM</name>
<keyword evidence="1" id="KW-0813">Transport</keyword>
<dbReference type="AlphaFoldDB" id="A0A3A9ATI4"/>
<keyword evidence="6" id="KW-1185">Reference proteome</keyword>
<dbReference type="Gene3D" id="3.40.50.300">
    <property type="entry name" value="P-loop containing nucleotide triphosphate hydrolases"/>
    <property type="match status" value="1"/>
</dbReference>
<accession>A0A3A9ATI4</accession>
<evidence type="ECO:0000259" key="4">
    <source>
        <dbReference type="PROSITE" id="PS50893"/>
    </source>
</evidence>
<evidence type="ECO:0000256" key="1">
    <source>
        <dbReference type="ARBA" id="ARBA00022448"/>
    </source>
</evidence>
<protein>
    <submittedName>
        <fullName evidence="5">ABC transporter ATP-binding protein</fullName>
    </submittedName>
</protein>
<dbReference type="InterPro" id="IPR003439">
    <property type="entry name" value="ABC_transporter-like_ATP-bd"/>
</dbReference>
<evidence type="ECO:0000313" key="5">
    <source>
        <dbReference type="EMBL" id="RKI89655.1"/>
    </source>
</evidence>
<dbReference type="Pfam" id="PF00005">
    <property type="entry name" value="ABC_tran"/>
    <property type="match status" value="1"/>
</dbReference>
<dbReference type="CDD" id="cd03230">
    <property type="entry name" value="ABC_DR_subfamily_A"/>
    <property type="match status" value="1"/>
</dbReference>
<dbReference type="SMART" id="SM00382">
    <property type="entry name" value="AAA"/>
    <property type="match status" value="1"/>
</dbReference>
<comment type="caution">
    <text evidence="5">The sequence shown here is derived from an EMBL/GenBank/DDBJ whole genome shotgun (WGS) entry which is preliminary data.</text>
</comment>
<dbReference type="GO" id="GO:0016887">
    <property type="term" value="F:ATP hydrolysis activity"/>
    <property type="evidence" value="ECO:0007669"/>
    <property type="project" value="InterPro"/>
</dbReference>
<dbReference type="SUPFAM" id="SSF52540">
    <property type="entry name" value="P-loop containing nucleoside triphosphate hydrolases"/>
    <property type="match status" value="1"/>
</dbReference>
<dbReference type="PROSITE" id="PS50893">
    <property type="entry name" value="ABC_TRANSPORTER_2"/>
    <property type="match status" value="1"/>
</dbReference>
<dbReference type="InterPro" id="IPR017871">
    <property type="entry name" value="ABC_transporter-like_CS"/>
</dbReference>
<keyword evidence="3 5" id="KW-0067">ATP-binding</keyword>
<dbReference type="InterPro" id="IPR027417">
    <property type="entry name" value="P-loop_NTPase"/>
</dbReference>
<dbReference type="PROSITE" id="PS00211">
    <property type="entry name" value="ABC_TRANSPORTER_1"/>
    <property type="match status" value="1"/>
</dbReference>
<organism evidence="5 6">
    <name type="scientific">Parablautia intestinalis</name>
    <dbReference type="NCBI Taxonomy" id="2320100"/>
    <lineage>
        <taxon>Bacteria</taxon>
        <taxon>Bacillati</taxon>
        <taxon>Bacillota</taxon>
        <taxon>Clostridia</taxon>
        <taxon>Lachnospirales</taxon>
        <taxon>Lachnospiraceae</taxon>
        <taxon>Parablautia</taxon>
    </lineage>
</organism>
<keyword evidence="2" id="KW-0547">Nucleotide-binding</keyword>
<dbReference type="GO" id="GO:0005524">
    <property type="term" value="F:ATP binding"/>
    <property type="evidence" value="ECO:0007669"/>
    <property type="project" value="UniProtKB-KW"/>
</dbReference>
<dbReference type="RefSeq" id="WP_120471508.1">
    <property type="nucleotide sequence ID" value="NZ_RAYQ01000020.1"/>
</dbReference>
<gene>
    <name evidence="5" type="ORF">D7V94_16935</name>
</gene>
<evidence type="ECO:0000256" key="2">
    <source>
        <dbReference type="ARBA" id="ARBA00022741"/>
    </source>
</evidence>
<dbReference type="PANTHER" id="PTHR42939">
    <property type="entry name" value="ABC TRANSPORTER ATP-BINDING PROTEIN ALBC-RELATED"/>
    <property type="match status" value="1"/>
</dbReference>
<feature type="domain" description="ABC transporter" evidence="4">
    <location>
        <begin position="5"/>
        <end position="236"/>
    </location>
</feature>
<evidence type="ECO:0000256" key="3">
    <source>
        <dbReference type="ARBA" id="ARBA00022840"/>
    </source>
</evidence>
<evidence type="ECO:0000313" key="6">
    <source>
        <dbReference type="Proteomes" id="UP000280696"/>
    </source>
</evidence>
<proteinExistence type="predicted"/>
<dbReference type="OrthoDB" id="9775135at2"/>
<dbReference type="InterPro" id="IPR051782">
    <property type="entry name" value="ABC_Transporter_VariousFunc"/>
</dbReference>
<dbReference type="Proteomes" id="UP000280696">
    <property type="component" value="Unassembled WGS sequence"/>
</dbReference>